<protein>
    <recommendedName>
        <fullName evidence="6">Nucleoporin Nup54 alpha-helical domain-containing protein</fullName>
    </recommendedName>
</protein>
<keyword evidence="2" id="KW-0813">Transport</keyword>
<evidence type="ECO:0000313" key="8">
    <source>
        <dbReference type="Proteomes" id="UP000298138"/>
    </source>
</evidence>
<keyword evidence="3" id="KW-0653">Protein transport</keyword>
<evidence type="ECO:0000256" key="1">
    <source>
        <dbReference type="ARBA" id="ARBA00004567"/>
    </source>
</evidence>
<dbReference type="OrthoDB" id="6162375at2759"/>
<dbReference type="GO" id="GO:0036228">
    <property type="term" value="P:protein localization to nuclear inner membrane"/>
    <property type="evidence" value="ECO:0007669"/>
    <property type="project" value="TreeGrafter"/>
</dbReference>
<dbReference type="Gene3D" id="1.20.5.490">
    <property type="entry name" value="Single helix bin"/>
    <property type="match status" value="1"/>
</dbReference>
<organism evidence="7 8">
    <name type="scientific">Ascodesmis nigricans</name>
    <dbReference type="NCBI Taxonomy" id="341454"/>
    <lineage>
        <taxon>Eukaryota</taxon>
        <taxon>Fungi</taxon>
        <taxon>Dikarya</taxon>
        <taxon>Ascomycota</taxon>
        <taxon>Pezizomycotina</taxon>
        <taxon>Pezizomycetes</taxon>
        <taxon>Pezizales</taxon>
        <taxon>Ascodesmidaceae</taxon>
        <taxon>Ascodesmis</taxon>
    </lineage>
</organism>
<accession>A0A4S2N262</accession>
<evidence type="ECO:0000259" key="6">
    <source>
        <dbReference type="Pfam" id="PF13874"/>
    </source>
</evidence>
<dbReference type="PANTHER" id="PTHR13000">
    <property type="entry name" value="NUCLEOPORIN P54"/>
    <property type="match status" value="1"/>
</dbReference>
<dbReference type="InterPro" id="IPR025712">
    <property type="entry name" value="Nup54_alpha-helical_dom"/>
</dbReference>
<feature type="compositionally biased region" description="Polar residues" evidence="5">
    <location>
        <begin position="19"/>
        <end position="54"/>
    </location>
</feature>
<evidence type="ECO:0000256" key="3">
    <source>
        <dbReference type="ARBA" id="ARBA00023132"/>
    </source>
</evidence>
<feature type="domain" description="Nucleoporin Nup54 alpha-helical" evidence="6">
    <location>
        <begin position="191"/>
        <end position="328"/>
    </location>
</feature>
<feature type="compositionally biased region" description="Low complexity" evidence="5">
    <location>
        <begin position="99"/>
        <end position="129"/>
    </location>
</feature>
<dbReference type="Proteomes" id="UP000298138">
    <property type="component" value="Unassembled WGS sequence"/>
</dbReference>
<comment type="subcellular location">
    <subcellularLocation>
        <location evidence="1">Nucleus</location>
        <location evidence="1">Nuclear pore complex</location>
    </subcellularLocation>
</comment>
<dbReference type="GO" id="GO:0044613">
    <property type="term" value="C:nuclear pore central transport channel"/>
    <property type="evidence" value="ECO:0007669"/>
    <property type="project" value="TreeGrafter"/>
</dbReference>
<keyword evidence="8" id="KW-1185">Reference proteome</keyword>
<keyword evidence="4" id="KW-0539">Nucleus</keyword>
<dbReference type="Pfam" id="PF13874">
    <property type="entry name" value="Nup54"/>
    <property type="match status" value="1"/>
</dbReference>
<sequence>MFGQQQQQSGTTGLFGPPLQQQQASNMFGGTTQNTGQGLFGGNTQNTGTPTLNLFGTSTTQNTGTGGGFGQSTTGQQPGLSLFGGQQQTQPSGGLFGTQSQQPQQQQQPGGMFGSLLGQPQQQQQQTPFGGLGGSVVGQQTQMQVSQVNASAVVEKMQRVKNSWDPSHPDYAFRAYFYNHVGKERASQYQKPANEDVQAYEKAWDERPNDSCVPVQANGFNDLEQRVKSQEAQVNHFRVALHNIQNQLEAIQNTHDLHTSSKLEDCRRRHVALSKRALSLAAKVQVLRNRGYALQPEEEELKKRLEGLARQVTDPAATGRMNEIWARMQVVMERARVMEESLSKVEIVWDEKQLQTAGKLLTSNAAGLEYLHKEVRDIEKTFAEWEQQHKSRQPF</sequence>
<feature type="region of interest" description="Disordered" evidence="5">
    <location>
        <begin position="1"/>
        <end position="135"/>
    </location>
</feature>
<keyword evidence="3" id="KW-0509">mRNA transport</keyword>
<dbReference type="InterPro" id="IPR025574">
    <property type="entry name" value="Nucleoporin_FG_rpt"/>
</dbReference>
<dbReference type="InterPro" id="IPR024864">
    <property type="entry name" value="Nup54/Nup57/Nup44"/>
</dbReference>
<proteinExistence type="predicted"/>
<dbReference type="Pfam" id="PF13634">
    <property type="entry name" value="Nucleoporin_FG"/>
    <property type="match status" value="1"/>
</dbReference>
<evidence type="ECO:0000256" key="4">
    <source>
        <dbReference type="ARBA" id="ARBA00023242"/>
    </source>
</evidence>
<evidence type="ECO:0000313" key="7">
    <source>
        <dbReference type="EMBL" id="TGZ83252.1"/>
    </source>
</evidence>
<evidence type="ECO:0000256" key="2">
    <source>
        <dbReference type="ARBA" id="ARBA00022448"/>
    </source>
</evidence>
<dbReference type="GO" id="GO:0017056">
    <property type="term" value="F:structural constituent of nuclear pore"/>
    <property type="evidence" value="ECO:0007669"/>
    <property type="project" value="TreeGrafter"/>
</dbReference>
<name>A0A4S2N262_9PEZI</name>
<dbReference type="EMBL" id="ML220114">
    <property type="protein sequence ID" value="TGZ83252.1"/>
    <property type="molecule type" value="Genomic_DNA"/>
</dbReference>
<dbReference type="GO" id="GO:0006999">
    <property type="term" value="P:nuclear pore organization"/>
    <property type="evidence" value="ECO:0007669"/>
    <property type="project" value="TreeGrafter"/>
</dbReference>
<reference evidence="7 8" key="1">
    <citation type="submission" date="2019-04" db="EMBL/GenBank/DDBJ databases">
        <title>Comparative genomics and transcriptomics to analyze fruiting body development in filamentous ascomycetes.</title>
        <authorList>
            <consortium name="DOE Joint Genome Institute"/>
            <person name="Lutkenhaus R."/>
            <person name="Traeger S."/>
            <person name="Breuer J."/>
            <person name="Kuo A."/>
            <person name="Lipzen A."/>
            <person name="Pangilinan J."/>
            <person name="Dilworth D."/>
            <person name="Sandor L."/>
            <person name="Poggeler S."/>
            <person name="Barry K."/>
            <person name="Grigoriev I.V."/>
            <person name="Nowrousian M."/>
        </authorList>
    </citation>
    <scope>NUCLEOTIDE SEQUENCE [LARGE SCALE GENOMIC DNA]</scope>
    <source>
        <strain evidence="7 8">CBS 389.68</strain>
    </source>
</reference>
<dbReference type="STRING" id="341454.A0A4S2N262"/>
<dbReference type="AlphaFoldDB" id="A0A4S2N262"/>
<dbReference type="GO" id="GO:0006607">
    <property type="term" value="P:NLS-bearing protein import into nucleus"/>
    <property type="evidence" value="ECO:0007669"/>
    <property type="project" value="TreeGrafter"/>
</dbReference>
<gene>
    <name evidence="7" type="ORF">EX30DRAFT_317311</name>
</gene>
<evidence type="ECO:0000256" key="5">
    <source>
        <dbReference type="SAM" id="MobiDB-lite"/>
    </source>
</evidence>
<keyword evidence="3" id="KW-0811">Translocation</keyword>
<dbReference type="PANTHER" id="PTHR13000:SF0">
    <property type="entry name" value="NUCLEOPORIN P54"/>
    <property type="match status" value="1"/>
</dbReference>
<dbReference type="InParanoid" id="A0A4S2N262"/>
<keyword evidence="3" id="KW-0906">Nuclear pore complex</keyword>